<gene>
    <name evidence="2" type="ORF">BV898_03076</name>
</gene>
<dbReference type="Proteomes" id="UP000192578">
    <property type="component" value="Unassembled WGS sequence"/>
</dbReference>
<keyword evidence="3" id="KW-1185">Reference proteome</keyword>
<proteinExistence type="predicted"/>
<protein>
    <submittedName>
        <fullName evidence="2">Uncharacterized protein</fullName>
    </submittedName>
</protein>
<dbReference type="EMBL" id="MTYJ01000014">
    <property type="protein sequence ID" value="OQV23027.1"/>
    <property type="molecule type" value="Genomic_DNA"/>
</dbReference>
<comment type="caution">
    <text evidence="2">The sequence shown here is derived from an EMBL/GenBank/DDBJ whole genome shotgun (WGS) entry which is preliminary data.</text>
</comment>
<name>A0A1W0X600_HYPEX</name>
<sequence>MEKIVLSVINTTVAQRAYKAGAGETLGQLYLRESLQKIKSKTPKQNADDIRINGSSTNYVHDSLMQDE</sequence>
<feature type="region of interest" description="Disordered" evidence="1">
    <location>
        <begin position="40"/>
        <end position="68"/>
    </location>
</feature>
<reference evidence="3" key="1">
    <citation type="submission" date="2017-01" db="EMBL/GenBank/DDBJ databases">
        <title>Comparative genomics of anhydrobiosis in the tardigrade Hypsibius dujardini.</title>
        <authorList>
            <person name="Yoshida Y."/>
            <person name="Koutsovoulos G."/>
            <person name="Laetsch D."/>
            <person name="Stevens L."/>
            <person name="Kumar S."/>
            <person name="Horikawa D."/>
            <person name="Ishino K."/>
            <person name="Komine S."/>
            <person name="Tomita M."/>
            <person name="Blaxter M."/>
            <person name="Arakawa K."/>
        </authorList>
    </citation>
    <scope>NUCLEOTIDE SEQUENCE [LARGE SCALE GENOMIC DNA]</scope>
    <source>
        <strain evidence="3">Z151</strain>
    </source>
</reference>
<evidence type="ECO:0000313" key="3">
    <source>
        <dbReference type="Proteomes" id="UP000192578"/>
    </source>
</evidence>
<evidence type="ECO:0000256" key="1">
    <source>
        <dbReference type="SAM" id="MobiDB-lite"/>
    </source>
</evidence>
<accession>A0A1W0X600</accession>
<evidence type="ECO:0000313" key="2">
    <source>
        <dbReference type="EMBL" id="OQV23027.1"/>
    </source>
</evidence>
<dbReference type="AlphaFoldDB" id="A0A1W0X600"/>
<organism evidence="2 3">
    <name type="scientific">Hypsibius exemplaris</name>
    <name type="common">Freshwater tardigrade</name>
    <dbReference type="NCBI Taxonomy" id="2072580"/>
    <lineage>
        <taxon>Eukaryota</taxon>
        <taxon>Metazoa</taxon>
        <taxon>Ecdysozoa</taxon>
        <taxon>Tardigrada</taxon>
        <taxon>Eutardigrada</taxon>
        <taxon>Parachela</taxon>
        <taxon>Hypsibioidea</taxon>
        <taxon>Hypsibiidae</taxon>
        <taxon>Hypsibius</taxon>
    </lineage>
</organism>